<name>A0AA88A9M1_FICCA</name>
<accession>A0AA88A9M1</accession>
<proteinExistence type="predicted"/>
<protein>
    <submittedName>
        <fullName evidence="2">Uncharacterized protein</fullName>
    </submittedName>
</protein>
<gene>
    <name evidence="2" type="ORF">TIFTF001_020959</name>
</gene>
<organism evidence="2 3">
    <name type="scientific">Ficus carica</name>
    <name type="common">Common fig</name>
    <dbReference type="NCBI Taxonomy" id="3494"/>
    <lineage>
        <taxon>Eukaryota</taxon>
        <taxon>Viridiplantae</taxon>
        <taxon>Streptophyta</taxon>
        <taxon>Embryophyta</taxon>
        <taxon>Tracheophyta</taxon>
        <taxon>Spermatophyta</taxon>
        <taxon>Magnoliopsida</taxon>
        <taxon>eudicotyledons</taxon>
        <taxon>Gunneridae</taxon>
        <taxon>Pentapetalae</taxon>
        <taxon>rosids</taxon>
        <taxon>fabids</taxon>
        <taxon>Rosales</taxon>
        <taxon>Moraceae</taxon>
        <taxon>Ficeae</taxon>
        <taxon>Ficus</taxon>
    </lineage>
</organism>
<dbReference type="AlphaFoldDB" id="A0AA88A9M1"/>
<dbReference type="Proteomes" id="UP001187192">
    <property type="component" value="Unassembled WGS sequence"/>
</dbReference>
<dbReference type="EMBL" id="BTGU01000039">
    <property type="protein sequence ID" value="GMN51809.1"/>
    <property type="molecule type" value="Genomic_DNA"/>
</dbReference>
<comment type="caution">
    <text evidence="2">The sequence shown here is derived from an EMBL/GenBank/DDBJ whole genome shotgun (WGS) entry which is preliminary data.</text>
</comment>
<evidence type="ECO:0000256" key="1">
    <source>
        <dbReference type="SAM" id="MobiDB-lite"/>
    </source>
</evidence>
<feature type="compositionally biased region" description="Basic and acidic residues" evidence="1">
    <location>
        <begin position="20"/>
        <end position="35"/>
    </location>
</feature>
<reference evidence="2" key="1">
    <citation type="submission" date="2023-07" db="EMBL/GenBank/DDBJ databases">
        <title>draft genome sequence of fig (Ficus carica).</title>
        <authorList>
            <person name="Takahashi T."/>
            <person name="Nishimura K."/>
        </authorList>
    </citation>
    <scope>NUCLEOTIDE SEQUENCE</scope>
</reference>
<evidence type="ECO:0000313" key="3">
    <source>
        <dbReference type="Proteomes" id="UP001187192"/>
    </source>
</evidence>
<keyword evidence="3" id="KW-1185">Reference proteome</keyword>
<feature type="region of interest" description="Disordered" evidence="1">
    <location>
        <begin position="20"/>
        <end position="46"/>
    </location>
</feature>
<sequence>MEGSMVRVVGLPPVSFDRDHLVSTEHRTPTNDADRLSNSTLTNDHHGTPYGGASAYVRASSFFPRELLLSSLGFVLTLVQRVRFLLPRTCVSVPSSLTVPLSNPKSFDIALLKRLMWLWGSDMPSNLRKETLPNLGVGVLMIHCVRGVSQTLHARSSNPGVELMALYSCVENHCSI</sequence>
<evidence type="ECO:0000313" key="2">
    <source>
        <dbReference type="EMBL" id="GMN51809.1"/>
    </source>
</evidence>